<accession>A0A5S9MWC0</accession>
<proteinExistence type="predicted"/>
<sequence length="282" mass="31451">MDRRSDTALSTTGLPTATSTDALQQQLDRLQMLGAEGFEPLRLDYIRSLIKRASNKPASIADRLQQKAAAALQDYAQAFDRACAAAERRTDRLSQQHPDDKTHIQQLLNTGQFDALQRLDAQLNASQQDPAAAETPFNVLLDLLNQANTGDQQTTATTLEQLMRQQEQTSMAQWLGQPDDTATNDATAAPAELNAIRLFRESFERQNATRLVNQSIRQGPQDPGPLNPHQLAIRSLTAMRDLSPDYLARFVAVMDTLFWLETVEHKLDSQKKKSPTANKRSK</sequence>
<dbReference type="Proteomes" id="UP000434580">
    <property type="component" value="Unassembled WGS sequence"/>
</dbReference>
<evidence type="ECO:0008006" key="3">
    <source>
        <dbReference type="Google" id="ProtNLM"/>
    </source>
</evidence>
<protein>
    <recommendedName>
        <fullName evidence="3">DUF2894 domain-containing protein</fullName>
    </recommendedName>
</protein>
<dbReference type="AlphaFoldDB" id="A0A5S9MWC0"/>
<dbReference type="Pfam" id="PF11445">
    <property type="entry name" value="DUF2894"/>
    <property type="match status" value="1"/>
</dbReference>
<gene>
    <name evidence="1" type="ORF">DPBNPPHM_00308</name>
</gene>
<name>A0A5S9MWC0_9GAMM</name>
<reference evidence="1 2" key="1">
    <citation type="submission" date="2019-11" db="EMBL/GenBank/DDBJ databases">
        <authorList>
            <person name="Holert J."/>
        </authorList>
    </citation>
    <scope>NUCLEOTIDE SEQUENCE [LARGE SCALE GENOMIC DNA]</scope>
    <source>
        <strain evidence="1">BC5_2</strain>
    </source>
</reference>
<dbReference type="EMBL" id="CACSII010000001">
    <property type="protein sequence ID" value="CAA0081008.1"/>
    <property type="molecule type" value="Genomic_DNA"/>
</dbReference>
<dbReference type="OrthoDB" id="6025757at2"/>
<evidence type="ECO:0000313" key="2">
    <source>
        <dbReference type="Proteomes" id="UP000434580"/>
    </source>
</evidence>
<evidence type="ECO:0000313" key="1">
    <source>
        <dbReference type="EMBL" id="CAA0081008.1"/>
    </source>
</evidence>
<dbReference type="InterPro" id="IPR021549">
    <property type="entry name" value="DUF2894"/>
</dbReference>
<organism evidence="1 2">
    <name type="scientific">BD1-7 clade bacterium</name>
    <dbReference type="NCBI Taxonomy" id="2029982"/>
    <lineage>
        <taxon>Bacteria</taxon>
        <taxon>Pseudomonadati</taxon>
        <taxon>Pseudomonadota</taxon>
        <taxon>Gammaproteobacteria</taxon>
        <taxon>Cellvibrionales</taxon>
        <taxon>Spongiibacteraceae</taxon>
        <taxon>BD1-7 clade</taxon>
    </lineage>
</organism>